<dbReference type="AlphaFoldDB" id="A0A1H2YBX0"/>
<dbReference type="InterPro" id="IPR002669">
    <property type="entry name" value="UreD"/>
</dbReference>
<evidence type="ECO:0000313" key="3">
    <source>
        <dbReference type="EMBL" id="SDX02540.1"/>
    </source>
</evidence>
<dbReference type="RefSeq" id="WP_091288020.1">
    <property type="nucleotide sequence ID" value="NZ_FNON01000002.1"/>
</dbReference>
<comment type="function">
    <text evidence="2">Required for maturation of urease via the functional incorporation of the urease nickel metallocenter.</text>
</comment>
<keyword evidence="1 2" id="KW-0143">Chaperone</keyword>
<evidence type="ECO:0000256" key="2">
    <source>
        <dbReference type="HAMAP-Rule" id="MF_01384"/>
    </source>
</evidence>
<comment type="subunit">
    <text evidence="2">UreD, UreF and UreG form a complex that acts as a GTP-hydrolysis-dependent molecular chaperone, activating the urease apoprotein by helping to assemble the nickel containing metallocenter of UreC. The UreE protein probably delivers the nickel.</text>
</comment>
<dbReference type="GO" id="GO:0016151">
    <property type="term" value="F:nickel cation binding"/>
    <property type="evidence" value="ECO:0007669"/>
    <property type="project" value="UniProtKB-UniRule"/>
</dbReference>
<keyword evidence="2" id="KW-0996">Nickel insertion</keyword>
<protein>
    <recommendedName>
        <fullName evidence="2">Urease accessory protein UreD</fullName>
    </recommendedName>
</protein>
<dbReference type="Pfam" id="PF01774">
    <property type="entry name" value="UreD"/>
    <property type="match status" value="1"/>
</dbReference>
<gene>
    <name evidence="2" type="primary">ureD</name>
    <name evidence="3" type="ORF">SAMN05421504_10278</name>
</gene>
<evidence type="ECO:0000313" key="4">
    <source>
        <dbReference type="Proteomes" id="UP000199515"/>
    </source>
</evidence>
<name>A0A1H2YBX0_9PSEU</name>
<comment type="subcellular location">
    <subcellularLocation>
        <location evidence="2">Cytoplasm</location>
    </subcellularLocation>
</comment>
<dbReference type="HAMAP" id="MF_01384">
    <property type="entry name" value="UreD"/>
    <property type="match status" value="1"/>
</dbReference>
<dbReference type="OrthoDB" id="8677206at2"/>
<dbReference type="STRING" id="589385.SAMN05421504_10278"/>
<reference evidence="3 4" key="1">
    <citation type="submission" date="2016-10" db="EMBL/GenBank/DDBJ databases">
        <authorList>
            <person name="de Groot N.N."/>
        </authorList>
    </citation>
    <scope>NUCLEOTIDE SEQUENCE [LARGE SCALE GENOMIC DNA]</scope>
    <source>
        <strain evidence="3 4">CPCC 202699</strain>
    </source>
</reference>
<accession>A0A1H2YBX0</accession>
<comment type="similarity">
    <text evidence="2">Belongs to the UreD family.</text>
</comment>
<organism evidence="3 4">
    <name type="scientific">Amycolatopsis xylanica</name>
    <dbReference type="NCBI Taxonomy" id="589385"/>
    <lineage>
        <taxon>Bacteria</taxon>
        <taxon>Bacillati</taxon>
        <taxon>Actinomycetota</taxon>
        <taxon>Actinomycetes</taxon>
        <taxon>Pseudonocardiales</taxon>
        <taxon>Pseudonocardiaceae</taxon>
        <taxon>Amycolatopsis</taxon>
    </lineage>
</organism>
<evidence type="ECO:0000256" key="1">
    <source>
        <dbReference type="ARBA" id="ARBA00023186"/>
    </source>
</evidence>
<keyword evidence="4" id="KW-1185">Reference proteome</keyword>
<keyword evidence="2" id="KW-0963">Cytoplasm</keyword>
<dbReference type="GO" id="GO:0005737">
    <property type="term" value="C:cytoplasm"/>
    <property type="evidence" value="ECO:0007669"/>
    <property type="project" value="UniProtKB-SubCell"/>
</dbReference>
<dbReference type="EMBL" id="FNON01000002">
    <property type="protein sequence ID" value="SDX02540.1"/>
    <property type="molecule type" value="Genomic_DNA"/>
</dbReference>
<dbReference type="Proteomes" id="UP000199515">
    <property type="component" value="Unassembled WGS sequence"/>
</dbReference>
<sequence>MKAHARLVACFLDGRTILRELRSMAPLTLFPKRGTGATAVVHLVSSATAPLGGDELLLSVHVGPGASLRLSGVAATIALPGLRGEPSSSTVDITVDAGGSLEYLPEPTVITAHARHNALLRASLAADAYLHTREVLVLGRASERPGHLTTTQHVTRAETPVLRQTLTIGSDLDASLAHLAGRRVLATDLVVGGPDLPAASGEWWSRSPLAAGGTLTTSLAPDAVTALAPLAASETPKVTFVR</sequence>
<proteinExistence type="inferred from homology"/>